<dbReference type="AlphaFoldDB" id="A0A4R1YH21"/>
<evidence type="ECO:0000313" key="1">
    <source>
        <dbReference type="EMBL" id="TCM75449.1"/>
    </source>
</evidence>
<organism evidence="1 2">
    <name type="scientific">Rhodovulum steppense</name>
    <dbReference type="NCBI Taxonomy" id="540251"/>
    <lineage>
        <taxon>Bacteria</taxon>
        <taxon>Pseudomonadati</taxon>
        <taxon>Pseudomonadota</taxon>
        <taxon>Alphaproteobacteria</taxon>
        <taxon>Rhodobacterales</taxon>
        <taxon>Paracoccaceae</taxon>
        <taxon>Rhodovulum</taxon>
    </lineage>
</organism>
<reference evidence="1 2" key="1">
    <citation type="submission" date="2019-03" db="EMBL/GenBank/DDBJ databases">
        <title>Genomic Encyclopedia of Type Strains, Phase IV (KMG-IV): sequencing the most valuable type-strain genomes for metagenomic binning, comparative biology and taxonomic classification.</title>
        <authorList>
            <person name="Goeker M."/>
        </authorList>
    </citation>
    <scope>NUCLEOTIDE SEQUENCE [LARGE SCALE GENOMIC DNA]</scope>
    <source>
        <strain evidence="1 2">DSM 21153</strain>
    </source>
</reference>
<comment type="caution">
    <text evidence="1">The sequence shown here is derived from an EMBL/GenBank/DDBJ whole genome shotgun (WGS) entry which is preliminary data.</text>
</comment>
<proteinExistence type="predicted"/>
<sequence length="49" mass="5253">MSAAEDAYRAAEQAIAVAKKKGATRLSFDCEKFRALEELPPEIVGLSGL</sequence>
<dbReference type="EMBL" id="SLVM01000038">
    <property type="protein sequence ID" value="TCM75449.1"/>
    <property type="molecule type" value="Genomic_DNA"/>
</dbReference>
<protein>
    <submittedName>
        <fullName evidence="1">Uncharacterized protein</fullName>
    </submittedName>
</protein>
<name>A0A4R1YH21_9RHOB</name>
<keyword evidence="2" id="KW-1185">Reference proteome</keyword>
<dbReference type="Proteomes" id="UP000295277">
    <property type="component" value="Unassembled WGS sequence"/>
</dbReference>
<evidence type="ECO:0000313" key="2">
    <source>
        <dbReference type="Proteomes" id="UP000295277"/>
    </source>
</evidence>
<dbReference type="RefSeq" id="WP_165899315.1">
    <property type="nucleotide sequence ID" value="NZ_SLVM01000038.1"/>
</dbReference>
<gene>
    <name evidence="1" type="ORF">EV216_1383</name>
</gene>
<accession>A0A4R1YH21</accession>